<gene>
    <name evidence="1" type="ORF">HMI49_22895</name>
</gene>
<accession>A0A7Y4NSY7</accession>
<dbReference type="RefSeq" id="WP_171436555.1">
    <property type="nucleotide sequence ID" value="NZ_JABFJV010000142.1"/>
</dbReference>
<evidence type="ECO:0000313" key="2">
    <source>
        <dbReference type="Proteomes" id="UP000563426"/>
    </source>
</evidence>
<evidence type="ECO:0000313" key="1">
    <source>
        <dbReference type="EMBL" id="NOK36054.1"/>
    </source>
</evidence>
<keyword evidence="2" id="KW-1185">Reference proteome</keyword>
<reference evidence="1 2" key="1">
    <citation type="submission" date="2020-05" db="EMBL/GenBank/DDBJ databases">
        <authorList>
            <person name="Whitworth D."/>
        </authorList>
    </citation>
    <scope>NUCLEOTIDE SEQUENCE [LARGE SCALE GENOMIC DNA]</scope>
    <source>
        <strain evidence="1 2">AB043B</strain>
    </source>
</reference>
<dbReference type="Proteomes" id="UP000563426">
    <property type="component" value="Unassembled WGS sequence"/>
</dbReference>
<protein>
    <submittedName>
        <fullName evidence="1">DUF4062 domain-containing protein</fullName>
    </submittedName>
</protein>
<dbReference type="AlphaFoldDB" id="A0A7Y4NSY7"/>
<dbReference type="InterPro" id="IPR016024">
    <property type="entry name" value="ARM-type_fold"/>
</dbReference>
<name>A0A7Y4NSY7_9BACT</name>
<proteinExistence type="predicted"/>
<dbReference type="SUPFAM" id="SSF52540">
    <property type="entry name" value="P-loop containing nucleoside triphosphate hydrolases"/>
    <property type="match status" value="1"/>
</dbReference>
<dbReference type="InterPro" id="IPR027417">
    <property type="entry name" value="P-loop_NTPase"/>
</dbReference>
<dbReference type="Gene3D" id="3.40.50.300">
    <property type="entry name" value="P-loop containing nucleotide triphosphate hydrolases"/>
    <property type="match status" value="1"/>
</dbReference>
<sequence length="1275" mass="141523">MVGELRTVFLSGTRRDLGGFFEAARIAIGKELAGYRVSTMEEPTPEDIPVARWSRREATVPDLLVGLVGRYYGTARGGGPSLSEQEFDCAGAAGVPRLMFLTEAGDPSLTELQSPEERQQVESLRGRLQNGDLLIRRDIATPEEFAREVVRAIHAWERRTLRGVLMPAKRFVELNEPSTPDGLLSHRHPYVGAPALLEMLEGFATSGQRILVLHGPWGRGKTRLLLEWSGVTRAELRFLREDVTLSHEALRAAVDDPYVLVVEDVHKLLDDSKQALLHFLRTRGSNLKLVVTTRTNRLDSFKTVLRGQHIEPALVLIREVEALREPEQRQLIASILGKDDEWAYILARRTQGNALAGVVAARAALQGKANIREIEGEHFESAVIESFLDAVLENAEGEPARRDRYRKVLRLVAVAGPVLPADADGMEALARFSGLPRYELHEDFAALETAGLLMRHGGLVRIPVDAIAEHLVVDASVSPQGESKDYVEQALETLAVSFLGNILRNLATADWDPEQTGRVTSVTGRVWERVPDLYERMAATRQQEIRGVIEEISPLHPEPALRFALRFLVPAMTGTESDASASQSFLFHARRNLTRLLRNVLGAPGCVARACDVLWRLAEPESTTNNPLPDSPELALRDAGEYRPTRTLAAYEAFVSWAEARSRGENKIPGYRLAHYLSSLLHKELMHSWSDGKQITLQAQGLLYSYWAPLRRRVIDLLVRIAIEGDWRDAQRALNALGGALAHQPGSFQRHVSNGERSQWVPEQEYALACLRQLRQERSSRILDLCMPRQLSWLADREPSPALRAEARLLMDEMQRALAGTLEHALVGRNPDDRRDYREAERKRQEALSAAARSLADPSVSPEDSLARLTQAAVALCDAEQSPRVEELFNHVAQTSPSVAMTWALMLVRKPGHPLRAAMNGLVRGLLGSAPDAGTALMEVLFTDRSPDLLSGISFVDSDVGLLGETKVVALLERMLTHPAESVRANAFQQVASLDGLAARVRAGLLLCHSVNEALRLAETWANAVTEEAVYAVYGREEKEALARALRTPCKLGYGCGQLMKKLVEDVPAAMVDTMLARIEAVDREGTDFDAVPHVSEHETPLSRELPPAERQRAMLALSGLLEHENIFVREHARRWFSELAPVDSEARRVVRRHWLQAGTPGAVSRAIGSFEDEPPTSLFDQEDEVVQLLEAAQRCGPDLLEFARQMLARVARGGLREGTPGAPFPLDLEIRDRARAHSQKHPSGTLAERLYRQLAEDLDAVLEPQQWKSGEEKN</sequence>
<organism evidence="1 2">
    <name type="scientific">Corallococcus exercitus</name>
    <dbReference type="NCBI Taxonomy" id="2316736"/>
    <lineage>
        <taxon>Bacteria</taxon>
        <taxon>Pseudomonadati</taxon>
        <taxon>Myxococcota</taxon>
        <taxon>Myxococcia</taxon>
        <taxon>Myxococcales</taxon>
        <taxon>Cystobacterineae</taxon>
        <taxon>Myxococcaceae</taxon>
        <taxon>Corallococcus</taxon>
    </lineage>
</organism>
<comment type="caution">
    <text evidence="1">The sequence shown here is derived from an EMBL/GenBank/DDBJ whole genome shotgun (WGS) entry which is preliminary data.</text>
</comment>
<dbReference type="EMBL" id="JABFJV010000142">
    <property type="protein sequence ID" value="NOK36054.1"/>
    <property type="molecule type" value="Genomic_DNA"/>
</dbReference>
<dbReference type="SUPFAM" id="SSF48371">
    <property type="entry name" value="ARM repeat"/>
    <property type="match status" value="1"/>
</dbReference>